<dbReference type="RefSeq" id="WP_301135257.1">
    <property type="nucleotide sequence ID" value="NZ_JBHRXF010000003.1"/>
</dbReference>
<dbReference type="InterPro" id="IPR002347">
    <property type="entry name" value="SDR_fam"/>
</dbReference>
<proteinExistence type="predicted"/>
<evidence type="ECO:0000313" key="2">
    <source>
        <dbReference type="Proteomes" id="UP001172731"/>
    </source>
</evidence>
<accession>A0ABT8FVV0</accession>
<name>A0ABT8FVV0_9MICO</name>
<dbReference type="InterPro" id="IPR036291">
    <property type="entry name" value="NAD(P)-bd_dom_sf"/>
</dbReference>
<keyword evidence="2" id="KW-1185">Reference proteome</keyword>
<evidence type="ECO:0000313" key="1">
    <source>
        <dbReference type="EMBL" id="MDN4465350.1"/>
    </source>
</evidence>
<dbReference type="Pfam" id="PF00106">
    <property type="entry name" value="adh_short"/>
    <property type="match status" value="1"/>
</dbReference>
<dbReference type="Gene3D" id="3.40.50.720">
    <property type="entry name" value="NAD(P)-binding Rossmann-like Domain"/>
    <property type="match status" value="1"/>
</dbReference>
<dbReference type="SUPFAM" id="SSF51735">
    <property type="entry name" value="NAD(P)-binding Rossmann-fold domains"/>
    <property type="match status" value="1"/>
</dbReference>
<gene>
    <name evidence="1" type="ORF">KZC48_13230</name>
</gene>
<dbReference type="EMBL" id="JAHWXI010000018">
    <property type="protein sequence ID" value="MDN4465350.1"/>
    <property type="molecule type" value="Genomic_DNA"/>
</dbReference>
<organism evidence="1 2">
    <name type="scientific">Microbacterium aurantiacum</name>
    <dbReference type="NCBI Taxonomy" id="162393"/>
    <lineage>
        <taxon>Bacteria</taxon>
        <taxon>Bacillati</taxon>
        <taxon>Actinomycetota</taxon>
        <taxon>Actinomycetes</taxon>
        <taxon>Micrococcales</taxon>
        <taxon>Microbacteriaceae</taxon>
        <taxon>Microbacterium</taxon>
    </lineage>
</organism>
<reference evidence="1" key="1">
    <citation type="submission" date="2021-06" db="EMBL/GenBank/DDBJ databases">
        <title>Genome-based taxonomic framework of Microbacterium strains isolated from marine environment, the description of four new species and reclassification of four preexisting species.</title>
        <authorList>
            <person name="Lee S.D."/>
            <person name="Kim S.-M."/>
            <person name="Byeon Y.-S."/>
            <person name="Yang H.L."/>
            <person name="Kim I.S."/>
        </authorList>
    </citation>
    <scope>NUCLEOTIDE SEQUENCE</scope>
    <source>
        <strain evidence="1">KACC 20510</strain>
    </source>
</reference>
<comment type="caution">
    <text evidence="1">The sequence shown here is derived from an EMBL/GenBank/DDBJ whole genome shotgun (WGS) entry which is preliminary data.</text>
</comment>
<protein>
    <submittedName>
        <fullName evidence="1">SDR family NAD(P)-dependent oxidoreductase</fullName>
    </submittedName>
</protein>
<dbReference type="Proteomes" id="UP001172731">
    <property type="component" value="Unassembled WGS sequence"/>
</dbReference>
<sequence length="84" mass="8754">MRPDRPLLSLAGRRYLVVGGGQGMGEATCLLLAECGADVAVMDRDIDLAETVTRQIEAMGRGGIAVGDVPLCGGFSQHRAGQLL</sequence>